<proteinExistence type="inferred from homology"/>
<evidence type="ECO:0000256" key="6">
    <source>
        <dbReference type="ARBA" id="ARBA00023242"/>
    </source>
</evidence>
<keyword evidence="5" id="KW-0862">Zinc</keyword>
<accession>A0A9Q0HUF1</accession>
<dbReference type="InterPro" id="IPR000315">
    <property type="entry name" value="Znf_B-box"/>
</dbReference>
<dbReference type="SMART" id="SM00336">
    <property type="entry name" value="BBOX"/>
    <property type="match status" value="2"/>
</dbReference>
<dbReference type="InterPro" id="IPR049808">
    <property type="entry name" value="CONSTANS-like_Bbox1"/>
</dbReference>
<organism evidence="11 12">
    <name type="scientific">Rhynchospora breviuscula</name>
    <dbReference type="NCBI Taxonomy" id="2022672"/>
    <lineage>
        <taxon>Eukaryota</taxon>
        <taxon>Viridiplantae</taxon>
        <taxon>Streptophyta</taxon>
        <taxon>Embryophyta</taxon>
        <taxon>Tracheophyta</taxon>
        <taxon>Spermatophyta</taxon>
        <taxon>Magnoliopsida</taxon>
        <taxon>Liliopsida</taxon>
        <taxon>Poales</taxon>
        <taxon>Cyperaceae</taxon>
        <taxon>Cyperoideae</taxon>
        <taxon>Rhynchosporeae</taxon>
        <taxon>Rhynchospora</taxon>
    </lineage>
</organism>
<gene>
    <name evidence="11" type="ORF">LUZ63_007298</name>
</gene>
<dbReference type="Pfam" id="PF06203">
    <property type="entry name" value="CCT"/>
    <property type="match status" value="1"/>
</dbReference>
<dbReference type="GO" id="GO:0003700">
    <property type="term" value="F:DNA-binding transcription factor activity"/>
    <property type="evidence" value="ECO:0007669"/>
    <property type="project" value="TreeGrafter"/>
</dbReference>
<dbReference type="GO" id="GO:0008270">
    <property type="term" value="F:zinc ion binding"/>
    <property type="evidence" value="ECO:0007669"/>
    <property type="project" value="UniProtKB-KW"/>
</dbReference>
<evidence type="ECO:0000256" key="5">
    <source>
        <dbReference type="ARBA" id="ARBA00022833"/>
    </source>
</evidence>
<dbReference type="InterPro" id="IPR010402">
    <property type="entry name" value="CCT_domain"/>
</dbReference>
<dbReference type="GO" id="GO:0005634">
    <property type="term" value="C:nucleus"/>
    <property type="evidence" value="ECO:0007669"/>
    <property type="project" value="UniProtKB-SubCell"/>
</dbReference>
<comment type="similarity">
    <text evidence="2">Belongs to the CONSTANS family.</text>
</comment>
<dbReference type="Proteomes" id="UP001151287">
    <property type="component" value="Unassembled WGS sequence"/>
</dbReference>
<keyword evidence="4 7" id="KW-0863">Zinc-finger</keyword>
<evidence type="ECO:0000256" key="1">
    <source>
        <dbReference type="ARBA" id="ARBA00004123"/>
    </source>
</evidence>
<reference evidence="11" key="1">
    <citation type="journal article" date="2022" name="Cell">
        <title>Repeat-based holocentromeres influence genome architecture and karyotype evolution.</title>
        <authorList>
            <person name="Hofstatter P.G."/>
            <person name="Thangavel G."/>
            <person name="Lux T."/>
            <person name="Neumann P."/>
            <person name="Vondrak T."/>
            <person name="Novak P."/>
            <person name="Zhang M."/>
            <person name="Costa L."/>
            <person name="Castellani M."/>
            <person name="Scott A."/>
            <person name="Toegelov H."/>
            <person name="Fuchs J."/>
            <person name="Mata-Sucre Y."/>
            <person name="Dias Y."/>
            <person name="Vanzela A.L.L."/>
            <person name="Huettel B."/>
            <person name="Almeida C.C.S."/>
            <person name="Simkova H."/>
            <person name="Souza G."/>
            <person name="Pedrosa-Harand A."/>
            <person name="Macas J."/>
            <person name="Mayer K.F.X."/>
            <person name="Houben A."/>
            <person name="Marques A."/>
        </authorList>
    </citation>
    <scope>NUCLEOTIDE SEQUENCE</scope>
    <source>
        <strain evidence="11">RhyBre1mFocal</strain>
    </source>
</reference>
<dbReference type="EMBL" id="JAMQYH010000002">
    <property type="protein sequence ID" value="KAJ1698786.1"/>
    <property type="molecule type" value="Genomic_DNA"/>
</dbReference>
<dbReference type="GO" id="GO:0009909">
    <property type="term" value="P:regulation of flower development"/>
    <property type="evidence" value="ECO:0007669"/>
    <property type="project" value="InterPro"/>
</dbReference>
<protein>
    <submittedName>
        <fullName evidence="11">Uncharacterized protein</fullName>
    </submittedName>
</protein>
<evidence type="ECO:0000256" key="3">
    <source>
        <dbReference type="ARBA" id="ARBA00022723"/>
    </source>
</evidence>
<evidence type="ECO:0000256" key="4">
    <source>
        <dbReference type="ARBA" id="ARBA00022771"/>
    </source>
</evidence>
<name>A0A9Q0HUF1_9POAL</name>
<evidence type="ECO:0000259" key="9">
    <source>
        <dbReference type="PROSITE" id="PS50119"/>
    </source>
</evidence>
<dbReference type="Pfam" id="PF00643">
    <property type="entry name" value="zf-B_box"/>
    <property type="match status" value="1"/>
</dbReference>
<dbReference type="PROSITE" id="PS50119">
    <property type="entry name" value="ZF_BBOX"/>
    <property type="match status" value="2"/>
</dbReference>
<comment type="subcellular location">
    <subcellularLocation>
        <location evidence="1 8">Nucleus</location>
    </subcellularLocation>
</comment>
<dbReference type="CDD" id="cd19821">
    <property type="entry name" value="Bbox1_BBX-like"/>
    <property type="match status" value="2"/>
</dbReference>
<evidence type="ECO:0000256" key="7">
    <source>
        <dbReference type="PROSITE-ProRule" id="PRU00024"/>
    </source>
</evidence>
<dbReference type="PANTHER" id="PTHR31319:SF39">
    <property type="entry name" value="ZINC FINGER PROTEIN CONSTANS-LIKE 1"/>
    <property type="match status" value="1"/>
</dbReference>
<comment type="caution">
    <text evidence="11">The sequence shown here is derived from an EMBL/GenBank/DDBJ whole genome shotgun (WGS) entry which is preliminary data.</text>
</comment>
<feature type="domain" description="B box-type" evidence="9">
    <location>
        <begin position="28"/>
        <end position="75"/>
    </location>
</feature>
<evidence type="ECO:0000259" key="10">
    <source>
        <dbReference type="PROSITE" id="PS51017"/>
    </source>
</evidence>
<feature type="domain" description="CCT" evidence="10">
    <location>
        <begin position="272"/>
        <end position="314"/>
    </location>
</feature>
<dbReference type="PROSITE" id="PS51017">
    <property type="entry name" value="CCT"/>
    <property type="match status" value="1"/>
</dbReference>
<evidence type="ECO:0000256" key="8">
    <source>
        <dbReference type="PROSITE-ProRule" id="PRU00357"/>
    </source>
</evidence>
<dbReference type="InterPro" id="IPR045281">
    <property type="entry name" value="CONSTANS-like"/>
</dbReference>
<evidence type="ECO:0000256" key="2">
    <source>
        <dbReference type="ARBA" id="ARBA00010024"/>
    </source>
</evidence>
<dbReference type="OrthoDB" id="153872at2759"/>
<feature type="domain" description="B box-type" evidence="9">
    <location>
        <begin position="71"/>
        <end position="118"/>
    </location>
</feature>
<sequence>MNYNNTYPTLYEDADGGCGTTGNTNLVNWAQPCDSCGAAPGSVYCHADAAYLCNTCDSRVHVANRVASRHERVPVCNACEQAPSVLACRADAATLCAACDALVHSANPLAGRHQRVPILPLPSFFPESTNDGTTTNVVNENNEEDNEIMYGGEVDEYLDMAELNSCYENLGDANQEGMMMQEMKSKEGTECIVPSRVMAAATTPTGDASTLDYSYTASRSNSVSFSSLEASVVPDTTINDISNSHLLASNGTLDLYSGPTLQMHLHFSAVDREARVMRYKEKKKMRKFEKTIRYASRKAYAEARPRIKGRFAKRSDIELEVDQMFSPSALSEGSYGAVPWF</sequence>
<evidence type="ECO:0000313" key="12">
    <source>
        <dbReference type="Proteomes" id="UP001151287"/>
    </source>
</evidence>
<keyword evidence="3" id="KW-0479">Metal-binding</keyword>
<dbReference type="PANTHER" id="PTHR31319">
    <property type="entry name" value="ZINC FINGER PROTEIN CONSTANS-LIKE 4"/>
    <property type="match status" value="1"/>
</dbReference>
<dbReference type="AlphaFoldDB" id="A0A9Q0HUF1"/>
<evidence type="ECO:0000313" key="11">
    <source>
        <dbReference type="EMBL" id="KAJ1698786.1"/>
    </source>
</evidence>
<keyword evidence="6 8" id="KW-0539">Nucleus</keyword>
<keyword evidence="12" id="KW-1185">Reference proteome</keyword>